<dbReference type="InterPro" id="IPR046373">
    <property type="entry name" value="Acyl-CoA_Oxase/DH_mid-dom_sf"/>
</dbReference>
<dbReference type="PIRSF" id="PIRSF016578">
    <property type="entry name" value="HsaA"/>
    <property type="match status" value="1"/>
</dbReference>
<dbReference type="Proteomes" id="UP000334990">
    <property type="component" value="Unassembled WGS sequence"/>
</dbReference>
<protein>
    <recommendedName>
        <fullName evidence="6">Acyl-CoA dehydrogenase</fullName>
    </recommendedName>
</protein>
<dbReference type="EMBL" id="BLAD01000065">
    <property type="protein sequence ID" value="GES03156.1"/>
    <property type="molecule type" value="Genomic_DNA"/>
</dbReference>
<evidence type="ECO:0000259" key="2">
    <source>
        <dbReference type="Pfam" id="PF02771"/>
    </source>
</evidence>
<dbReference type="GO" id="GO:0003995">
    <property type="term" value="F:acyl-CoA dehydrogenase activity"/>
    <property type="evidence" value="ECO:0007669"/>
    <property type="project" value="TreeGrafter"/>
</dbReference>
<comment type="caution">
    <text evidence="4">The sequence shown here is derived from an EMBL/GenBank/DDBJ whole genome shotgun (WGS) entry which is preliminary data.</text>
</comment>
<feature type="domain" description="Acyl-CoA dehydrogenase/oxidase N-terminal" evidence="2">
    <location>
        <begin position="30"/>
        <end position="110"/>
    </location>
</feature>
<organism evidence="4 5">
    <name type="scientific">Acrocarpospora corrugata</name>
    <dbReference type="NCBI Taxonomy" id="35763"/>
    <lineage>
        <taxon>Bacteria</taxon>
        <taxon>Bacillati</taxon>
        <taxon>Actinomycetota</taxon>
        <taxon>Actinomycetes</taxon>
        <taxon>Streptosporangiales</taxon>
        <taxon>Streptosporangiaceae</taxon>
        <taxon>Acrocarpospora</taxon>
    </lineage>
</organism>
<proteinExistence type="predicted"/>
<dbReference type="Gene3D" id="2.40.110.10">
    <property type="entry name" value="Butyryl-CoA Dehydrogenase, subunit A, domain 2"/>
    <property type="match status" value="1"/>
</dbReference>
<dbReference type="GO" id="GO:0050660">
    <property type="term" value="F:flavin adenine dinucleotide binding"/>
    <property type="evidence" value="ECO:0007669"/>
    <property type="project" value="InterPro"/>
</dbReference>
<evidence type="ECO:0000256" key="1">
    <source>
        <dbReference type="ARBA" id="ARBA00023002"/>
    </source>
</evidence>
<dbReference type="AlphaFoldDB" id="A0A5M3W349"/>
<dbReference type="InterPro" id="IPR013107">
    <property type="entry name" value="Acyl-CoA_DH_C"/>
</dbReference>
<dbReference type="Gene3D" id="1.10.540.10">
    <property type="entry name" value="Acyl-CoA dehydrogenase/oxidase, N-terminal domain"/>
    <property type="match status" value="1"/>
</dbReference>
<name>A0A5M3W349_9ACTN</name>
<sequence length="420" mass="45858">MSDVISDSEATLTADELVERAVALRPLLREQQEDAEKRGSYSPQMHDMFAEAGFYSILVPRRYGGLELDLTTYYRVMVEVSRGDPGTGWCLTLGSSHALVAGSFFAEEAQAELFSDGTFCAPHTGVGPGIVLREVEGGYQASGRLEYGSGIPYSNWVLGMAMIDRGPGTPPEMVNIAVPKDRVTVLDNWGGDRTLGMRASGSNSFVVEDVFVPARHVVAGTWHEGWDPQVATPGAILHDNPMYLGRAHATYHTSIASVQVGAAKAALDEFDEQMLARRTVVPSAAFRFEDPHSQRIHGQAAAMVDSAESILLTVTDRYREHAERWARTGEPFDMPKVIALYGMAQQAGALAAEAVELMYRGAGTSASVPASRLARYFRDTAMYRGHQSSQRETYWARMSLVRLGLADGLFSGPKKKEDAR</sequence>
<dbReference type="PANTHER" id="PTHR43884">
    <property type="entry name" value="ACYL-COA DEHYDROGENASE"/>
    <property type="match status" value="1"/>
</dbReference>
<dbReference type="SUPFAM" id="SSF56645">
    <property type="entry name" value="Acyl-CoA dehydrogenase NM domain-like"/>
    <property type="match status" value="1"/>
</dbReference>
<evidence type="ECO:0008006" key="6">
    <source>
        <dbReference type="Google" id="ProtNLM"/>
    </source>
</evidence>
<dbReference type="Gene3D" id="1.20.140.10">
    <property type="entry name" value="Butyryl-CoA Dehydrogenase, subunit A, domain 3"/>
    <property type="match status" value="1"/>
</dbReference>
<evidence type="ECO:0000259" key="3">
    <source>
        <dbReference type="Pfam" id="PF08028"/>
    </source>
</evidence>
<keyword evidence="5" id="KW-1185">Reference proteome</keyword>
<dbReference type="Pfam" id="PF02771">
    <property type="entry name" value="Acyl-CoA_dh_N"/>
    <property type="match status" value="1"/>
</dbReference>
<reference evidence="4 5" key="1">
    <citation type="submission" date="2019-10" db="EMBL/GenBank/DDBJ databases">
        <title>Whole genome shotgun sequence of Acrocarpospora corrugata NBRC 13972.</title>
        <authorList>
            <person name="Ichikawa N."/>
            <person name="Kimura A."/>
            <person name="Kitahashi Y."/>
            <person name="Komaki H."/>
            <person name="Oguchi A."/>
        </authorList>
    </citation>
    <scope>NUCLEOTIDE SEQUENCE [LARGE SCALE GENOMIC DNA]</scope>
    <source>
        <strain evidence="4 5">NBRC 13972</strain>
    </source>
</reference>
<feature type="domain" description="Acyl-CoA dehydrogenase C-terminal" evidence="3">
    <location>
        <begin position="255"/>
        <end position="389"/>
    </location>
</feature>
<accession>A0A5M3W349</accession>
<dbReference type="Pfam" id="PF08028">
    <property type="entry name" value="Acyl-CoA_dh_2"/>
    <property type="match status" value="1"/>
</dbReference>
<gene>
    <name evidence="4" type="ORF">Acor_52220</name>
</gene>
<dbReference type="InterPro" id="IPR009100">
    <property type="entry name" value="AcylCoA_DH/oxidase_NM_dom_sf"/>
</dbReference>
<dbReference type="InterPro" id="IPR037069">
    <property type="entry name" value="AcylCoA_DH/ox_N_sf"/>
</dbReference>
<dbReference type="RefSeq" id="WP_170317080.1">
    <property type="nucleotide sequence ID" value="NZ_BAAABN010000053.1"/>
</dbReference>
<keyword evidence="1" id="KW-0560">Oxidoreductase</keyword>
<evidence type="ECO:0000313" key="4">
    <source>
        <dbReference type="EMBL" id="GES03156.1"/>
    </source>
</evidence>
<evidence type="ECO:0000313" key="5">
    <source>
        <dbReference type="Proteomes" id="UP000334990"/>
    </source>
</evidence>
<dbReference type="PANTHER" id="PTHR43884:SF12">
    <property type="entry name" value="ISOVALERYL-COA DEHYDROGENASE, MITOCHONDRIAL-RELATED"/>
    <property type="match status" value="1"/>
</dbReference>
<dbReference type="InterPro" id="IPR013786">
    <property type="entry name" value="AcylCoA_DH/ox_N"/>
</dbReference>